<dbReference type="AlphaFoldDB" id="A0A822XTS5"/>
<protein>
    <submittedName>
        <fullName evidence="1">Uncharacterized protein</fullName>
    </submittedName>
</protein>
<gene>
    <name evidence="1" type="ORF">HUJ06_022311</name>
</gene>
<proteinExistence type="predicted"/>
<organism evidence="1 2">
    <name type="scientific">Nelumbo nucifera</name>
    <name type="common">Sacred lotus</name>
    <dbReference type="NCBI Taxonomy" id="4432"/>
    <lineage>
        <taxon>Eukaryota</taxon>
        <taxon>Viridiplantae</taxon>
        <taxon>Streptophyta</taxon>
        <taxon>Embryophyta</taxon>
        <taxon>Tracheophyta</taxon>
        <taxon>Spermatophyta</taxon>
        <taxon>Magnoliopsida</taxon>
        <taxon>Proteales</taxon>
        <taxon>Nelumbonaceae</taxon>
        <taxon>Nelumbo</taxon>
    </lineage>
</organism>
<accession>A0A822XTS5</accession>
<dbReference type="EMBL" id="DUZY01000001">
    <property type="protein sequence ID" value="DAD20848.1"/>
    <property type="molecule type" value="Genomic_DNA"/>
</dbReference>
<dbReference type="Proteomes" id="UP000607653">
    <property type="component" value="Unassembled WGS sequence"/>
</dbReference>
<sequence>MILKTGYQIQCQISVEPTGGGRLLSKYQKEIDFGPSGIYAVKMSRHACKQGSRVEMGSGKYLVAASPSHR</sequence>
<keyword evidence="2" id="KW-1185">Reference proteome</keyword>
<name>A0A822XTS5_NELNU</name>
<comment type="caution">
    <text evidence="1">The sequence shown here is derived from an EMBL/GenBank/DDBJ whole genome shotgun (WGS) entry which is preliminary data.</text>
</comment>
<reference evidence="1 2" key="1">
    <citation type="journal article" date="2020" name="Mol. Biol. Evol.">
        <title>Distinct Expression and Methylation Patterns for Genes with Different Fates following a Single Whole-Genome Duplication in Flowering Plants.</title>
        <authorList>
            <person name="Shi T."/>
            <person name="Rahmani R.S."/>
            <person name="Gugger P.F."/>
            <person name="Wang M."/>
            <person name="Li H."/>
            <person name="Zhang Y."/>
            <person name="Li Z."/>
            <person name="Wang Q."/>
            <person name="Van de Peer Y."/>
            <person name="Marchal K."/>
            <person name="Chen J."/>
        </authorList>
    </citation>
    <scope>NUCLEOTIDE SEQUENCE [LARGE SCALE GENOMIC DNA]</scope>
    <source>
        <tissue evidence="1">Leaf</tissue>
    </source>
</reference>
<evidence type="ECO:0000313" key="2">
    <source>
        <dbReference type="Proteomes" id="UP000607653"/>
    </source>
</evidence>
<evidence type="ECO:0000313" key="1">
    <source>
        <dbReference type="EMBL" id="DAD20848.1"/>
    </source>
</evidence>